<accession>A0A5J4RMZ1</accession>
<comment type="caution">
    <text evidence="1">The sequence shown here is derived from an EMBL/GenBank/DDBJ whole genome shotgun (WGS) entry which is preliminary data.</text>
</comment>
<protein>
    <submittedName>
        <fullName evidence="1">Uncharacterized protein</fullName>
    </submittedName>
</protein>
<sequence>HLSRLERAGDYQLTEQALKLVVLIIGAIPTLDAFAMREYNQYLQFIQPAQDPLAVGTNGTYCRQIYEQKRQKITTRQYLRTLDNNKKGDEVYTNLAIAVGLSDKEALEVKEEMSINIWRTRRTALARFETFLNESLDGASCLL</sequence>
<gene>
    <name evidence="1" type="ORF">EZS28_053005</name>
</gene>
<name>A0A5J4RMZ1_9EUKA</name>
<evidence type="ECO:0000313" key="1">
    <source>
        <dbReference type="EMBL" id="KAA6335058.1"/>
    </source>
</evidence>
<reference evidence="1 2" key="1">
    <citation type="submission" date="2019-03" db="EMBL/GenBank/DDBJ databases">
        <title>Single cell metagenomics reveals metabolic interactions within the superorganism composed of flagellate Streblomastix strix and complex community of Bacteroidetes bacteria on its surface.</title>
        <authorList>
            <person name="Treitli S.C."/>
            <person name="Kolisko M."/>
            <person name="Husnik F."/>
            <person name="Keeling P."/>
            <person name="Hampl V."/>
        </authorList>
    </citation>
    <scope>NUCLEOTIDE SEQUENCE [LARGE SCALE GENOMIC DNA]</scope>
    <source>
        <strain evidence="1">ST1C</strain>
    </source>
</reference>
<dbReference type="Proteomes" id="UP000324800">
    <property type="component" value="Unassembled WGS sequence"/>
</dbReference>
<dbReference type="AlphaFoldDB" id="A0A5J4RMZ1"/>
<feature type="non-terminal residue" evidence="1">
    <location>
        <position position="1"/>
    </location>
</feature>
<proteinExistence type="predicted"/>
<evidence type="ECO:0000313" key="2">
    <source>
        <dbReference type="Proteomes" id="UP000324800"/>
    </source>
</evidence>
<organism evidence="1 2">
    <name type="scientific">Streblomastix strix</name>
    <dbReference type="NCBI Taxonomy" id="222440"/>
    <lineage>
        <taxon>Eukaryota</taxon>
        <taxon>Metamonada</taxon>
        <taxon>Preaxostyla</taxon>
        <taxon>Oxymonadida</taxon>
        <taxon>Streblomastigidae</taxon>
        <taxon>Streblomastix</taxon>
    </lineage>
</organism>
<dbReference type="EMBL" id="SNRW01041860">
    <property type="protein sequence ID" value="KAA6335058.1"/>
    <property type="molecule type" value="Genomic_DNA"/>
</dbReference>